<evidence type="ECO:0000313" key="2">
    <source>
        <dbReference type="EMBL" id="WAJ71465.1"/>
    </source>
</evidence>
<dbReference type="InterPro" id="IPR046879">
    <property type="entry name" value="KANL3/Tex30_Abhydrolase"/>
</dbReference>
<dbReference type="Proteomes" id="UP001163726">
    <property type="component" value="Chromosome"/>
</dbReference>
<dbReference type="Gene3D" id="3.40.50.1820">
    <property type="entry name" value="alpha/beta hydrolase"/>
    <property type="match status" value="1"/>
</dbReference>
<dbReference type="EMBL" id="CP109965">
    <property type="protein sequence ID" value="WAJ71465.1"/>
    <property type="molecule type" value="Genomic_DNA"/>
</dbReference>
<organism evidence="2 3">
    <name type="scientific">Catenovulum adriaticum</name>
    <dbReference type="NCBI Taxonomy" id="2984846"/>
    <lineage>
        <taxon>Bacteria</taxon>
        <taxon>Pseudomonadati</taxon>
        <taxon>Pseudomonadota</taxon>
        <taxon>Gammaproteobacteria</taxon>
        <taxon>Alteromonadales</taxon>
        <taxon>Alteromonadaceae</taxon>
        <taxon>Catenovulum</taxon>
    </lineage>
</organism>
<evidence type="ECO:0000313" key="3">
    <source>
        <dbReference type="Proteomes" id="UP001163726"/>
    </source>
</evidence>
<dbReference type="InterPro" id="IPR029058">
    <property type="entry name" value="AB_hydrolase_fold"/>
</dbReference>
<feature type="domain" description="KANL3/Tex30 alpha/beta hydrolase-like" evidence="1">
    <location>
        <begin position="9"/>
        <end position="205"/>
    </location>
</feature>
<accession>A0ABY7APH2</accession>
<reference evidence="2" key="1">
    <citation type="submission" date="2022-10" db="EMBL/GenBank/DDBJ databases">
        <title>Catenovulum adriacola sp. nov. isolated in the Harbour of Susak.</title>
        <authorList>
            <person name="Schoch T."/>
            <person name="Reich S.J."/>
            <person name="Stoeferle S."/>
            <person name="Flaiz M."/>
            <person name="Kazda M."/>
            <person name="Riedel C.U."/>
            <person name="Duerre P."/>
        </authorList>
    </citation>
    <scope>NUCLEOTIDE SEQUENCE</scope>
    <source>
        <strain evidence="2">TS8</strain>
    </source>
</reference>
<dbReference type="RefSeq" id="WP_268075970.1">
    <property type="nucleotide sequence ID" value="NZ_CP109965.1"/>
</dbReference>
<proteinExistence type="predicted"/>
<dbReference type="PANTHER" id="PTHR13136">
    <property type="entry name" value="TESTIS DEVELOPMENT PROTEIN PRTD"/>
    <property type="match status" value="1"/>
</dbReference>
<dbReference type="SUPFAM" id="SSF53474">
    <property type="entry name" value="alpha/beta-Hydrolases"/>
    <property type="match status" value="1"/>
</dbReference>
<dbReference type="InterPro" id="IPR026555">
    <property type="entry name" value="NSL3/Tex30"/>
</dbReference>
<sequence>MTAVDTAYRAQIILAHGAGAGSNSDFMKQICNKITEVSQNKIKVILFDFPYMQLIQQTGKKRPPNKMPVLSQSFIEQMNRVDANLPLFIGGKSMGARVALQACLDAKMPVNLLGYIALGYPFHPVGKPEKLRLALLNSVDLPGLIVQGERDTFGKRAEVDTYQINDNYQFNWIATGDHSLKPLKASGFTQLQMIETAANSIKEFVDAKLI</sequence>
<name>A0ABY7APH2_9ALTE</name>
<evidence type="ECO:0000259" key="1">
    <source>
        <dbReference type="Pfam" id="PF20408"/>
    </source>
</evidence>
<dbReference type="PANTHER" id="PTHR13136:SF11">
    <property type="entry name" value="TESTIS-EXPRESSED PROTEIN 30"/>
    <property type="match status" value="1"/>
</dbReference>
<keyword evidence="3" id="KW-1185">Reference proteome</keyword>
<dbReference type="Pfam" id="PF20408">
    <property type="entry name" value="Abhydrolase_11"/>
    <property type="match status" value="1"/>
</dbReference>
<protein>
    <recommendedName>
        <fullName evidence="1">KANL3/Tex30 alpha/beta hydrolase-like domain-containing protein</fullName>
    </recommendedName>
</protein>
<gene>
    <name evidence="2" type="ORF">OLW01_06620</name>
</gene>